<evidence type="ECO:0000259" key="5">
    <source>
        <dbReference type="PROSITE" id="PS51669"/>
    </source>
</evidence>
<dbReference type="Pfam" id="PF01568">
    <property type="entry name" value="Molydop_binding"/>
    <property type="match status" value="1"/>
</dbReference>
<dbReference type="Gene3D" id="3.30.2070.10">
    <property type="entry name" value="Formate dehydrogenase/DMSO reductase"/>
    <property type="match status" value="1"/>
</dbReference>
<evidence type="ECO:0000256" key="1">
    <source>
        <dbReference type="ARBA" id="ARBA00010312"/>
    </source>
</evidence>
<dbReference type="Gene3D" id="3.40.50.740">
    <property type="match status" value="1"/>
</dbReference>
<dbReference type="PANTHER" id="PTHR43742:SF2">
    <property type="entry name" value="ASSIMILATORY NITRATE REDUCTASE CATALYTIC SUBUNIT"/>
    <property type="match status" value="1"/>
</dbReference>
<comment type="caution">
    <text evidence="6">The sequence shown here is derived from an EMBL/GenBank/DDBJ whole genome shotgun (WGS) entry which is preliminary data.</text>
</comment>
<gene>
    <name evidence="6" type="ORF">MRX98_06470</name>
</gene>
<keyword evidence="7" id="KW-1185">Reference proteome</keyword>
<evidence type="ECO:0000313" key="6">
    <source>
        <dbReference type="EMBL" id="MCJ8500212.1"/>
    </source>
</evidence>
<dbReference type="GO" id="GO:0051536">
    <property type="term" value="F:iron-sulfur cluster binding"/>
    <property type="evidence" value="ECO:0007669"/>
    <property type="project" value="UniProtKB-KW"/>
</dbReference>
<dbReference type="SUPFAM" id="SSF53706">
    <property type="entry name" value="Formate dehydrogenase/DMSO reductase, domains 1-3"/>
    <property type="match status" value="1"/>
</dbReference>
<dbReference type="PANTHER" id="PTHR43742">
    <property type="entry name" value="TRIMETHYLAMINE-N-OXIDE REDUCTASE"/>
    <property type="match status" value="1"/>
</dbReference>
<dbReference type="InterPro" id="IPR050612">
    <property type="entry name" value="Prok_Mopterin_Oxidored"/>
</dbReference>
<dbReference type="InterPro" id="IPR006963">
    <property type="entry name" value="Mopterin_OxRdtase_4Fe-4S_dom"/>
</dbReference>
<keyword evidence="2" id="KW-0479">Metal-binding</keyword>
<keyword evidence="3" id="KW-0408">Iron</keyword>
<keyword evidence="4" id="KW-0411">Iron-sulfur</keyword>
<dbReference type="SUPFAM" id="SSF50692">
    <property type="entry name" value="ADC-like"/>
    <property type="match status" value="1"/>
</dbReference>
<dbReference type="EMBL" id="JALJRB010000005">
    <property type="protein sequence ID" value="MCJ8500212.1"/>
    <property type="molecule type" value="Genomic_DNA"/>
</dbReference>
<evidence type="ECO:0000256" key="3">
    <source>
        <dbReference type="ARBA" id="ARBA00023004"/>
    </source>
</evidence>
<dbReference type="Gene3D" id="3.40.228.10">
    <property type="entry name" value="Dimethylsulfoxide Reductase, domain 2"/>
    <property type="match status" value="1"/>
</dbReference>
<proteinExistence type="inferred from homology"/>
<comment type="similarity">
    <text evidence="1">Belongs to the prokaryotic molybdopterin-containing oxidoreductase family.</text>
</comment>
<evidence type="ECO:0000256" key="4">
    <source>
        <dbReference type="ARBA" id="ARBA00023014"/>
    </source>
</evidence>
<dbReference type="InterPro" id="IPR006656">
    <property type="entry name" value="Mopterin_OxRdtase"/>
</dbReference>
<dbReference type="Pfam" id="PF04879">
    <property type="entry name" value="Molybdop_Fe4S4"/>
    <property type="match status" value="1"/>
</dbReference>
<evidence type="ECO:0000313" key="7">
    <source>
        <dbReference type="Proteomes" id="UP001165427"/>
    </source>
</evidence>
<dbReference type="Pfam" id="PF00384">
    <property type="entry name" value="Molybdopterin"/>
    <property type="match status" value="1"/>
</dbReference>
<evidence type="ECO:0000256" key="2">
    <source>
        <dbReference type="ARBA" id="ARBA00022723"/>
    </source>
</evidence>
<dbReference type="RefSeq" id="WP_246904076.1">
    <property type="nucleotide sequence ID" value="NZ_JALJRB010000005.1"/>
</dbReference>
<dbReference type="GO" id="GO:0016491">
    <property type="term" value="F:oxidoreductase activity"/>
    <property type="evidence" value="ECO:0007669"/>
    <property type="project" value="InterPro"/>
</dbReference>
<reference evidence="6" key="1">
    <citation type="submission" date="2022-04" db="EMBL/GenBank/DDBJ databases">
        <title>Desulfatitalea alkaliphila sp. nov., a novel anaerobic sulfate-reducing bacterium isolated from terrestrial mud volcano, Taman Peninsula, Russia.</title>
        <authorList>
            <person name="Khomyakova M.A."/>
            <person name="Merkel A.Y."/>
            <person name="Slobodkin A.I."/>
        </authorList>
    </citation>
    <scope>NUCLEOTIDE SEQUENCE</scope>
    <source>
        <strain evidence="6">M08but</strain>
    </source>
</reference>
<dbReference type="InterPro" id="IPR009010">
    <property type="entry name" value="Asp_de-COase-like_dom_sf"/>
</dbReference>
<dbReference type="SMART" id="SM00926">
    <property type="entry name" value="Molybdop_Fe4S4"/>
    <property type="match status" value="1"/>
</dbReference>
<name>A0AA41R113_9BACT</name>
<dbReference type="InterPro" id="IPR006657">
    <property type="entry name" value="MoPterin_dinucl-bd_dom"/>
</dbReference>
<organism evidence="6 7">
    <name type="scientific">Desulfatitalea alkaliphila</name>
    <dbReference type="NCBI Taxonomy" id="2929485"/>
    <lineage>
        <taxon>Bacteria</taxon>
        <taxon>Pseudomonadati</taxon>
        <taxon>Thermodesulfobacteriota</taxon>
        <taxon>Desulfobacteria</taxon>
        <taxon>Desulfobacterales</taxon>
        <taxon>Desulfosarcinaceae</taxon>
        <taxon>Desulfatitalea</taxon>
    </lineage>
</organism>
<dbReference type="Gene3D" id="2.20.25.90">
    <property type="entry name" value="ADC-like domains"/>
    <property type="match status" value="1"/>
</dbReference>
<sequence>MTWKKTACVLCANRCGLEVRVEDNRIAKVRGDKDSPFSEGYICRKGLNVAYHQHNKDRVLYPLKKVKDRFERISWDRAIGEIAEKLKAIRDQHGPRALASLVGGGEFSFLSMPFPIRLMRRLGSRWNYSAANQEFAGRYWAHGLTFGNQNIQMESDFENCDVLMLIGKNPMMSHHFQQARRRLTRMSKDPDRLLVVVDPRDSETARIADVHLAIRPGTDALLIKAMIAILLDQGLYNKAYGERHADGLDDILPWFADFDVKAALKLCGLEYQTVVEVCKALATRRSSVLDDLGILMNRHSALVSYLIVVLLTLCGRIGVPGGNYLLGGGPGRDPRDPKVWRTLKTDIPAINGMFPPNVLPEEIMHDHPERLRAVLCYATNPLRSYADTTAYEKAFQTLDLLVVADIVMSETAALAHYVLPCKTGFECWDGFPGQGFSDIHARMTAPVVAPEGEQKENGEIYTLLADAMGIIPPIPDTLYDAAKSGNLMGYGRELMAYLTATPEAGKVLNFVIAKTLGPAMGSVHLAGVLPAFMQLSKAGREAAAKAGFPEGPQQGLSICQAVMDHPEGVLIGIRDPEKNLAANLSTPNKRIRLHNPEVADWIKTVNPTDEARWLMPDNRFPLILMAGRHMDMNANTGMRDPDWNKGKRACTLAIHPSDAAALGISDQQMVKVITEAGEEIIEAEVTTDAAEGQVILPHGFGLVHDGTVYGVNVNRLTKNTHRDFVGTPMHRYVPCRVEAVASAM</sequence>
<dbReference type="GO" id="GO:0043546">
    <property type="term" value="F:molybdopterin cofactor binding"/>
    <property type="evidence" value="ECO:0007669"/>
    <property type="project" value="InterPro"/>
</dbReference>
<feature type="domain" description="4Fe-4S Mo/W bis-MGD-type" evidence="5">
    <location>
        <begin position="1"/>
        <end position="57"/>
    </location>
</feature>
<accession>A0AA41R113</accession>
<dbReference type="PROSITE" id="PS51669">
    <property type="entry name" value="4FE4S_MOW_BIS_MGD"/>
    <property type="match status" value="1"/>
</dbReference>
<dbReference type="GO" id="GO:0046872">
    <property type="term" value="F:metal ion binding"/>
    <property type="evidence" value="ECO:0007669"/>
    <property type="project" value="UniProtKB-KW"/>
</dbReference>
<dbReference type="Gene3D" id="2.40.40.20">
    <property type="match status" value="1"/>
</dbReference>
<dbReference type="Proteomes" id="UP001165427">
    <property type="component" value="Unassembled WGS sequence"/>
</dbReference>
<protein>
    <submittedName>
        <fullName evidence="6">Molybdopterin-dependent oxidoreductase</fullName>
    </submittedName>
</protein>
<dbReference type="AlphaFoldDB" id="A0AA41R113"/>